<protein>
    <submittedName>
        <fullName evidence="2">Integrase catalytic domain-containing protein</fullName>
    </submittedName>
</protein>
<accession>A0AC34G5J3</accession>
<proteinExistence type="predicted"/>
<dbReference type="WBParaSite" id="ES5_v2.g24666.t1">
    <property type="protein sequence ID" value="ES5_v2.g24666.t1"/>
    <property type="gene ID" value="ES5_v2.g24666"/>
</dbReference>
<reference evidence="2" key="1">
    <citation type="submission" date="2022-11" db="UniProtKB">
        <authorList>
            <consortium name="WormBaseParasite"/>
        </authorList>
    </citation>
    <scope>IDENTIFICATION</scope>
</reference>
<evidence type="ECO:0000313" key="1">
    <source>
        <dbReference type="Proteomes" id="UP000887579"/>
    </source>
</evidence>
<sequence length="715" mass="82021">MGKDIEEWTKTCMQCFAHASHRRDRPLLHPIKTDLPMQIVGMDIAEMPLSGKGYKYMLVIIDHFSKYAAAFPLQSKSAEEVAKVFLEHWCLREQRIPRQVISDMGREFDNKLMSRINALTNVEGIFSLGYNSQFNGLSERFIQTLKKILAKRVNQAFEWSEVLPFALFAYNTVPHKATGETPHFLLHGYDAYTPSQIDQLNKPTRYQTDVEDYKHQVLENLYASQEIVREKLRKYRDEMALEYNNRNRTRDTDIRVRDLVFVELPTERAKNALSKLAPRWEGPARVVELGKTHVKVKFLHGESFKEIHLSLVKWKGQESEAKPLKGETSRRTRARNVAINSINFSNSNMANSKLSELYSCSEKECALTVGMVLHKSKFSEVEALSVRDLAEKVAIATSSKMSDEDKADAFKKADDVLARPEKIHVSSEILKSAWKAVLWKCRHQAVELKSMLGKPLNAKELENPDIVAEMVAYMNNAHFMLIKNMDTVIVGGENALRLKNAINANYWSISNPEESELRGNVIFGSKTKVIVYVPTEKLLYGAGAQFDVATYIMMQTLNNLERCNSCKVFMLPVLRHLDFPEISQRFINWYKETASSDCRLIGMKEFDEMKLINWLNATPSNKEAIAYVNHNGHLTERGTRKLVEYVNLEDFKWTHRELQSEQKNYSAQLSTRDSFKNLTNASACDNVRGNSYHRGSGYRGGSNIQTRDDRGKKRK</sequence>
<evidence type="ECO:0000313" key="2">
    <source>
        <dbReference type="WBParaSite" id="ES5_v2.g24666.t1"/>
    </source>
</evidence>
<organism evidence="1 2">
    <name type="scientific">Panagrolaimus sp. ES5</name>
    <dbReference type="NCBI Taxonomy" id="591445"/>
    <lineage>
        <taxon>Eukaryota</taxon>
        <taxon>Metazoa</taxon>
        <taxon>Ecdysozoa</taxon>
        <taxon>Nematoda</taxon>
        <taxon>Chromadorea</taxon>
        <taxon>Rhabditida</taxon>
        <taxon>Tylenchina</taxon>
        <taxon>Panagrolaimomorpha</taxon>
        <taxon>Panagrolaimoidea</taxon>
        <taxon>Panagrolaimidae</taxon>
        <taxon>Panagrolaimus</taxon>
    </lineage>
</organism>
<dbReference type="Proteomes" id="UP000887579">
    <property type="component" value="Unplaced"/>
</dbReference>
<name>A0AC34G5J3_9BILA</name>